<organism evidence="8 9">
    <name type="scientific">Sistotremastrum suecicum HHB10207 ss-3</name>
    <dbReference type="NCBI Taxonomy" id="1314776"/>
    <lineage>
        <taxon>Eukaryota</taxon>
        <taxon>Fungi</taxon>
        <taxon>Dikarya</taxon>
        <taxon>Basidiomycota</taxon>
        <taxon>Agaricomycotina</taxon>
        <taxon>Agaricomycetes</taxon>
        <taxon>Sistotremastrales</taxon>
        <taxon>Sistotremastraceae</taxon>
        <taxon>Sistotremastrum</taxon>
    </lineage>
</organism>
<dbReference type="InterPro" id="IPR011009">
    <property type="entry name" value="Kinase-like_dom_sf"/>
</dbReference>
<evidence type="ECO:0000259" key="7">
    <source>
        <dbReference type="PROSITE" id="PS50011"/>
    </source>
</evidence>
<feature type="domain" description="Protein kinase" evidence="7">
    <location>
        <begin position="46"/>
        <end position="404"/>
    </location>
</feature>
<dbReference type="PANTHER" id="PTHR24058">
    <property type="entry name" value="DUAL SPECIFICITY PROTEIN KINASE"/>
    <property type="match status" value="1"/>
</dbReference>
<dbReference type="EMBL" id="KV428032">
    <property type="protein sequence ID" value="KZT40441.1"/>
    <property type="molecule type" value="Genomic_DNA"/>
</dbReference>
<reference evidence="8 9" key="1">
    <citation type="journal article" date="2016" name="Mol. Biol. Evol.">
        <title>Comparative Genomics of Early-Diverging Mushroom-Forming Fungi Provides Insights into the Origins of Lignocellulose Decay Capabilities.</title>
        <authorList>
            <person name="Nagy L.G."/>
            <person name="Riley R."/>
            <person name="Tritt A."/>
            <person name="Adam C."/>
            <person name="Daum C."/>
            <person name="Floudas D."/>
            <person name="Sun H."/>
            <person name="Yadav J.S."/>
            <person name="Pangilinan J."/>
            <person name="Larsson K.H."/>
            <person name="Matsuura K."/>
            <person name="Barry K."/>
            <person name="Labutti K."/>
            <person name="Kuo R."/>
            <person name="Ohm R.A."/>
            <person name="Bhattacharya S.S."/>
            <person name="Shirouzu T."/>
            <person name="Yoshinaga Y."/>
            <person name="Martin F.M."/>
            <person name="Grigoriev I.V."/>
            <person name="Hibbett D.S."/>
        </authorList>
    </citation>
    <scope>NUCLEOTIDE SEQUENCE [LARGE SCALE GENOMIC DNA]</scope>
    <source>
        <strain evidence="8 9">HHB10207 ss-3</strain>
    </source>
</reference>
<feature type="binding site" evidence="6">
    <location>
        <position position="75"/>
    </location>
    <ligand>
        <name>ATP</name>
        <dbReference type="ChEBI" id="CHEBI:30616"/>
    </ligand>
</feature>
<proteinExistence type="predicted"/>
<dbReference type="GO" id="GO:0005524">
    <property type="term" value="F:ATP binding"/>
    <property type="evidence" value="ECO:0007669"/>
    <property type="project" value="UniProtKB-UniRule"/>
</dbReference>
<dbReference type="Gene3D" id="1.10.510.10">
    <property type="entry name" value="Transferase(Phosphotransferase) domain 1"/>
    <property type="match status" value="1"/>
</dbReference>
<dbReference type="OrthoDB" id="5979581at2759"/>
<dbReference type="InterPro" id="IPR017441">
    <property type="entry name" value="Protein_kinase_ATP_BS"/>
</dbReference>
<dbReference type="PROSITE" id="PS00107">
    <property type="entry name" value="PROTEIN_KINASE_ATP"/>
    <property type="match status" value="1"/>
</dbReference>
<evidence type="ECO:0000256" key="4">
    <source>
        <dbReference type="ARBA" id="ARBA00022777"/>
    </source>
</evidence>
<dbReference type="SUPFAM" id="SSF56112">
    <property type="entry name" value="Protein kinase-like (PK-like)"/>
    <property type="match status" value="1"/>
</dbReference>
<dbReference type="Gene3D" id="3.30.200.20">
    <property type="entry name" value="Phosphorylase Kinase, domain 1"/>
    <property type="match status" value="1"/>
</dbReference>
<evidence type="ECO:0000313" key="9">
    <source>
        <dbReference type="Proteomes" id="UP000076798"/>
    </source>
</evidence>
<evidence type="ECO:0000256" key="1">
    <source>
        <dbReference type="ARBA" id="ARBA00022527"/>
    </source>
</evidence>
<dbReference type="AlphaFoldDB" id="A0A166FA56"/>
<evidence type="ECO:0000256" key="6">
    <source>
        <dbReference type="PROSITE-ProRule" id="PRU10141"/>
    </source>
</evidence>
<protein>
    <submittedName>
        <fullName evidence="8">Kinase-like protein</fullName>
    </submittedName>
</protein>
<dbReference type="InterPro" id="IPR050494">
    <property type="entry name" value="Ser_Thr_dual-spec_kinase"/>
</dbReference>
<keyword evidence="5 6" id="KW-0067">ATP-binding</keyword>
<dbReference type="PROSITE" id="PS50011">
    <property type="entry name" value="PROTEIN_KINASE_DOM"/>
    <property type="match status" value="1"/>
</dbReference>
<keyword evidence="1" id="KW-0723">Serine/threonine-protein kinase</keyword>
<dbReference type="STRING" id="1314776.A0A166FA56"/>
<dbReference type="Pfam" id="PF00069">
    <property type="entry name" value="Pkinase"/>
    <property type="match status" value="2"/>
</dbReference>
<keyword evidence="9" id="KW-1185">Reference proteome</keyword>
<gene>
    <name evidence="8" type="ORF">SISSUDRAFT_476844</name>
</gene>
<keyword evidence="3 6" id="KW-0547">Nucleotide-binding</keyword>
<evidence type="ECO:0000313" key="8">
    <source>
        <dbReference type="EMBL" id="KZT40441.1"/>
    </source>
</evidence>
<sequence length="414" mass="46242">MDEAPVTDFWWTDMAEQPSDYGPGGFHPVLIGDVFSTIPTTGHPRYKVIAKLGRGASATVWLASDLLVQNCVALKFSAARLTGQNKEVSILKRLSSRNTEDSQGAHTIRLLDYFEVRGPNGVHEVIVTEVVLGWNEMRYSAVSLPPVRKVTAELALGLAHIHNCDIVHGDLHVGNIGFRMNGFDQVDEFQVLQAIDAVTDQFCYPVISENLEMNVEGLPKYIVSSHNKIGWMAALCDVDRLTALIMDFGEAPSKPNIMFYLQPPELLLNLQPLSQAGDIWAFGCTVSELVLRWPLFANILNEKDLLKRMVATLGPLPREWQLDNAPAWLNLDDDDAQLITAGQKDQGYMLDRVALSWFRSVTEIPPSAQVIEDTQALFSMLSALLQFEPKSRPPIDEVVRHPWLRQFTARNTPV</sequence>
<dbReference type="InterPro" id="IPR000719">
    <property type="entry name" value="Prot_kinase_dom"/>
</dbReference>
<name>A0A166FA56_9AGAM</name>
<accession>A0A166FA56</accession>
<keyword evidence="4 8" id="KW-0418">Kinase</keyword>
<keyword evidence="2" id="KW-0808">Transferase</keyword>
<dbReference type="SMART" id="SM00220">
    <property type="entry name" value="S_TKc"/>
    <property type="match status" value="1"/>
</dbReference>
<evidence type="ECO:0000256" key="5">
    <source>
        <dbReference type="ARBA" id="ARBA00022840"/>
    </source>
</evidence>
<evidence type="ECO:0000256" key="2">
    <source>
        <dbReference type="ARBA" id="ARBA00022679"/>
    </source>
</evidence>
<evidence type="ECO:0000256" key="3">
    <source>
        <dbReference type="ARBA" id="ARBA00022741"/>
    </source>
</evidence>
<dbReference type="GO" id="GO:0004674">
    <property type="term" value="F:protein serine/threonine kinase activity"/>
    <property type="evidence" value="ECO:0007669"/>
    <property type="project" value="UniProtKB-KW"/>
</dbReference>
<dbReference type="Proteomes" id="UP000076798">
    <property type="component" value="Unassembled WGS sequence"/>
</dbReference>